<protein>
    <submittedName>
        <fullName evidence="1">Uncharacterized protein</fullName>
    </submittedName>
</protein>
<reference evidence="1 2" key="1">
    <citation type="submission" date="2014-11" db="EMBL/GenBank/DDBJ databases">
        <authorList>
            <person name="Wibberg Daniel"/>
        </authorList>
    </citation>
    <scope>NUCLEOTIDE SEQUENCE [LARGE SCALE GENOMIC DNA]</scope>
    <source>
        <strain evidence="1">Rhizoctonia solani AG1-IB 7/3/14</strain>
    </source>
</reference>
<proteinExistence type="predicted"/>
<gene>
    <name evidence="1" type="ORF">RSOLAG1IB_03500</name>
</gene>
<evidence type="ECO:0000313" key="1">
    <source>
        <dbReference type="EMBL" id="CEL59567.1"/>
    </source>
</evidence>
<keyword evidence="2" id="KW-1185">Reference proteome</keyword>
<evidence type="ECO:0000313" key="2">
    <source>
        <dbReference type="Proteomes" id="UP000059188"/>
    </source>
</evidence>
<name>A0A0B7FTS8_THACB</name>
<organism evidence="1 2">
    <name type="scientific">Thanatephorus cucumeris (strain AG1-IB / isolate 7/3/14)</name>
    <name type="common">Lettuce bottom rot fungus</name>
    <name type="synonym">Rhizoctonia solani</name>
    <dbReference type="NCBI Taxonomy" id="1108050"/>
    <lineage>
        <taxon>Eukaryota</taxon>
        <taxon>Fungi</taxon>
        <taxon>Dikarya</taxon>
        <taxon>Basidiomycota</taxon>
        <taxon>Agaricomycotina</taxon>
        <taxon>Agaricomycetes</taxon>
        <taxon>Cantharellales</taxon>
        <taxon>Ceratobasidiaceae</taxon>
        <taxon>Rhizoctonia</taxon>
        <taxon>Rhizoctonia solani AG-1</taxon>
    </lineage>
</organism>
<accession>A0A0B7FTS8</accession>
<dbReference type="Proteomes" id="UP000059188">
    <property type="component" value="Unassembled WGS sequence"/>
</dbReference>
<dbReference type="EMBL" id="LN679103">
    <property type="protein sequence ID" value="CEL59567.1"/>
    <property type="molecule type" value="Genomic_DNA"/>
</dbReference>
<dbReference type="AlphaFoldDB" id="A0A0B7FTS8"/>
<sequence length="69" mass="7920">MVGLYALRSSHVFNLSLLHQSNHINYASCIRVLNMINIYDATAIAPRKVVQRLPKIGRRYMATSIRFSE</sequence>